<evidence type="ECO:0000256" key="1">
    <source>
        <dbReference type="SAM" id="Coils"/>
    </source>
</evidence>
<organism evidence="3 4">
    <name type="scientific">Microcella alkaliphila</name>
    <dbReference type="NCBI Taxonomy" id="279828"/>
    <lineage>
        <taxon>Bacteria</taxon>
        <taxon>Bacillati</taxon>
        <taxon>Actinomycetota</taxon>
        <taxon>Actinomycetes</taxon>
        <taxon>Micrococcales</taxon>
        <taxon>Microbacteriaceae</taxon>
        <taxon>Microcella</taxon>
    </lineage>
</organism>
<evidence type="ECO:0000313" key="3">
    <source>
        <dbReference type="EMBL" id="BAU31709.1"/>
    </source>
</evidence>
<gene>
    <name evidence="3" type="ORF">MalAC0309_0842</name>
</gene>
<keyword evidence="2" id="KW-0812">Transmembrane</keyword>
<dbReference type="KEGG" id="malk:MalAC0309_0842"/>
<feature type="coiled-coil region" evidence="1">
    <location>
        <begin position="53"/>
        <end position="80"/>
    </location>
</feature>
<protein>
    <submittedName>
        <fullName evidence="3">Membrane protein</fullName>
    </submittedName>
</protein>
<keyword evidence="1" id="KW-0175">Coiled coil</keyword>
<dbReference type="Proteomes" id="UP000218965">
    <property type="component" value="Chromosome"/>
</dbReference>
<dbReference type="RefSeq" id="WP_096420909.1">
    <property type="nucleotide sequence ID" value="NZ_AP017315.1"/>
</dbReference>
<dbReference type="EMBL" id="AP017315">
    <property type="protein sequence ID" value="BAU31709.1"/>
    <property type="molecule type" value="Genomic_DNA"/>
</dbReference>
<feature type="transmembrane region" description="Helical" evidence="2">
    <location>
        <begin position="26"/>
        <end position="47"/>
    </location>
</feature>
<reference evidence="3 4" key="2">
    <citation type="submission" date="2016-01" db="EMBL/GenBank/DDBJ databases">
        <title>Microcella alkaliphila JAM AC0309 whole genome shotgun sequence.</title>
        <authorList>
            <person name="Kurata A."/>
            <person name="Hirose Y."/>
            <person name="Kishimoto N."/>
            <person name="Kobayashi T."/>
        </authorList>
    </citation>
    <scope>NUCLEOTIDE SEQUENCE [LARGE SCALE GENOMIC DNA]</scope>
    <source>
        <strain evidence="3 4">JAM AC0309</strain>
    </source>
</reference>
<evidence type="ECO:0000256" key="2">
    <source>
        <dbReference type="SAM" id="Phobius"/>
    </source>
</evidence>
<dbReference type="OrthoDB" id="5187715at2"/>
<keyword evidence="2" id="KW-0472">Membrane</keyword>
<sequence>MARRTPSIPVVLPDDAPAQTPWFRNLHVSGLTVTVLILIIGALVVLAPSLRVLVEQRQELAALEQRVAEQQALVDGLATEIDRWQDPAFIEAQARDRLLYVYPGDISYLVIDDGQTIEIDPLQPISDELQTTRVDWSRAVLLSVMTAALTDREADDLVAPIVQGTP</sequence>
<dbReference type="Pfam" id="PF04977">
    <property type="entry name" value="DivIC"/>
    <property type="match status" value="1"/>
</dbReference>
<evidence type="ECO:0000313" key="4">
    <source>
        <dbReference type="Proteomes" id="UP000218965"/>
    </source>
</evidence>
<accession>A0A0U5BTF5</accession>
<dbReference type="AlphaFoldDB" id="A0A0U5BTF5"/>
<dbReference type="InterPro" id="IPR007060">
    <property type="entry name" value="FtsL/DivIC"/>
</dbReference>
<keyword evidence="2" id="KW-1133">Transmembrane helix</keyword>
<proteinExistence type="predicted"/>
<name>A0A0U5BTF5_9MICO</name>
<reference evidence="4" key="1">
    <citation type="submission" date="2015-12" db="EMBL/GenBank/DDBJ databases">
        <authorList>
            <person name="Shamseldin A."/>
            <person name="Moawad H."/>
            <person name="Abd El-Rahim W.M."/>
            <person name="Sadowsky M.J."/>
        </authorList>
    </citation>
    <scope>NUCLEOTIDE SEQUENCE [LARGE SCALE GENOMIC DNA]</scope>
    <source>
        <strain evidence="4">JAM AC0309</strain>
    </source>
</reference>